<keyword evidence="3" id="KW-0862">Zinc</keyword>
<keyword evidence="1" id="KW-0479">Metal-binding</keyword>
<dbReference type="InterPro" id="IPR003879">
    <property type="entry name" value="Butyrophylin_SPRY"/>
</dbReference>
<sequence length="474" mass="54204">MAECKFDSAAERPSLLEADLSCPVCRDLFQEPVLLSCSHSFCHGCLVRSWEQKGIRECPVCRKRCDGEEPIPNRALKNTCESYQKEKGLWVPLMTEKMCGLHNSELVLYCVKDEQPVCIDCVNLHRGHELSTLKNGAPICKEELDIKLSALQEKVEFFKRVRHKYTATSEYIQSQAQQTEILIKMEFEKFHQFLNEEEASRIALLREEEEQRKQMMKERIIRLNRDIAALAELIQSVQREMGTDDLTFLLNFQDLKRRAQWTVDDPPNVPGSLINVAKHLGSLAFKVWEKMQSHITHVPVILDPNTASPWLSLSPDMTSVCASPERQLLPDNAERFDPCVFVLGSEGFDSGRHRWDVHVGDNPKWIVGVCKESLTRKRKFTMSTKSGVWTIGLSKGVYSALTVPRTQLPLEKLEKVRVKVNCEKGTVSFWDPKYDKHICTFTEEFNERVFPLFGPGLHVTPISVTPADFTVNHA</sequence>
<evidence type="ECO:0000259" key="7">
    <source>
        <dbReference type="PROSITE" id="PS50119"/>
    </source>
</evidence>
<dbReference type="GO" id="GO:0008270">
    <property type="term" value="F:zinc ion binding"/>
    <property type="evidence" value="ECO:0007669"/>
    <property type="project" value="UniProtKB-KW"/>
</dbReference>
<evidence type="ECO:0000256" key="2">
    <source>
        <dbReference type="ARBA" id="ARBA00022771"/>
    </source>
</evidence>
<dbReference type="InterPro" id="IPR001870">
    <property type="entry name" value="B30.2/SPRY"/>
</dbReference>
<gene>
    <name evidence="9" type="ORF">SKAU_G00223030</name>
</gene>
<dbReference type="Proteomes" id="UP001152622">
    <property type="component" value="Chromosome 7"/>
</dbReference>
<dbReference type="PROSITE" id="PS50188">
    <property type="entry name" value="B302_SPRY"/>
    <property type="match status" value="1"/>
</dbReference>
<organism evidence="9 10">
    <name type="scientific">Synaphobranchus kaupii</name>
    <name type="common">Kaup's arrowtooth eel</name>
    <dbReference type="NCBI Taxonomy" id="118154"/>
    <lineage>
        <taxon>Eukaryota</taxon>
        <taxon>Metazoa</taxon>
        <taxon>Chordata</taxon>
        <taxon>Craniata</taxon>
        <taxon>Vertebrata</taxon>
        <taxon>Euteleostomi</taxon>
        <taxon>Actinopterygii</taxon>
        <taxon>Neopterygii</taxon>
        <taxon>Teleostei</taxon>
        <taxon>Anguilliformes</taxon>
        <taxon>Synaphobranchidae</taxon>
        <taxon>Synaphobranchus</taxon>
    </lineage>
</organism>
<dbReference type="InterPro" id="IPR013083">
    <property type="entry name" value="Znf_RING/FYVE/PHD"/>
</dbReference>
<dbReference type="AlphaFoldDB" id="A0A9Q1IW22"/>
<dbReference type="CDD" id="cd22249">
    <property type="entry name" value="UDM1_RNF168_RNF169-like"/>
    <property type="match status" value="1"/>
</dbReference>
<dbReference type="PRINTS" id="PR01407">
    <property type="entry name" value="BUTYPHLNCDUF"/>
</dbReference>
<dbReference type="SMART" id="SM00184">
    <property type="entry name" value="RING"/>
    <property type="match status" value="1"/>
</dbReference>
<evidence type="ECO:0000256" key="3">
    <source>
        <dbReference type="ARBA" id="ARBA00022833"/>
    </source>
</evidence>
<dbReference type="CDD" id="cd12893">
    <property type="entry name" value="SPRY_PRY_TRIM35"/>
    <property type="match status" value="1"/>
</dbReference>
<dbReference type="FunFam" id="2.60.120.920:FF:000004">
    <property type="entry name" value="Butyrophilin subfamily 1 member A1"/>
    <property type="match status" value="1"/>
</dbReference>
<comment type="caution">
    <text evidence="9">The sequence shown here is derived from an EMBL/GenBank/DDBJ whole genome shotgun (WGS) entry which is preliminary data.</text>
</comment>
<dbReference type="Gene3D" id="2.60.120.920">
    <property type="match status" value="1"/>
</dbReference>
<feature type="domain" description="B30.2/SPRY" evidence="8">
    <location>
        <begin position="280"/>
        <end position="471"/>
    </location>
</feature>
<keyword evidence="5" id="KW-0175">Coiled coil</keyword>
<keyword evidence="10" id="KW-1185">Reference proteome</keyword>
<evidence type="ECO:0000259" key="6">
    <source>
        <dbReference type="PROSITE" id="PS50089"/>
    </source>
</evidence>
<dbReference type="Gene3D" id="3.30.160.60">
    <property type="entry name" value="Classic Zinc Finger"/>
    <property type="match status" value="1"/>
</dbReference>
<evidence type="ECO:0000256" key="1">
    <source>
        <dbReference type="ARBA" id="ARBA00022723"/>
    </source>
</evidence>
<dbReference type="Pfam" id="PF25600">
    <property type="entry name" value="TRIM_CC"/>
    <property type="match status" value="1"/>
</dbReference>
<feature type="domain" description="RING-type" evidence="6">
    <location>
        <begin position="22"/>
        <end position="62"/>
    </location>
</feature>
<reference evidence="9" key="1">
    <citation type="journal article" date="2023" name="Science">
        <title>Genome structures resolve the early diversification of teleost fishes.</title>
        <authorList>
            <person name="Parey E."/>
            <person name="Louis A."/>
            <person name="Montfort J."/>
            <person name="Bouchez O."/>
            <person name="Roques C."/>
            <person name="Iampietro C."/>
            <person name="Lluch J."/>
            <person name="Castinel A."/>
            <person name="Donnadieu C."/>
            <person name="Desvignes T."/>
            <person name="Floi Bucao C."/>
            <person name="Jouanno E."/>
            <person name="Wen M."/>
            <person name="Mejri S."/>
            <person name="Dirks R."/>
            <person name="Jansen H."/>
            <person name="Henkel C."/>
            <person name="Chen W.J."/>
            <person name="Zahm M."/>
            <person name="Cabau C."/>
            <person name="Klopp C."/>
            <person name="Thompson A.W."/>
            <person name="Robinson-Rechavi M."/>
            <person name="Braasch I."/>
            <person name="Lecointre G."/>
            <person name="Bobe J."/>
            <person name="Postlethwait J.H."/>
            <person name="Berthelot C."/>
            <person name="Roest Crollius H."/>
            <person name="Guiguen Y."/>
        </authorList>
    </citation>
    <scope>NUCLEOTIDE SEQUENCE</scope>
    <source>
        <strain evidence="9">WJC10195</strain>
    </source>
</reference>
<dbReference type="SMART" id="SM00449">
    <property type="entry name" value="SPRY"/>
    <property type="match status" value="1"/>
</dbReference>
<dbReference type="PROSITE" id="PS00518">
    <property type="entry name" value="ZF_RING_1"/>
    <property type="match status" value="1"/>
</dbReference>
<dbReference type="InterPro" id="IPR013320">
    <property type="entry name" value="ConA-like_dom_sf"/>
</dbReference>
<dbReference type="InterPro" id="IPR000315">
    <property type="entry name" value="Znf_B-box"/>
</dbReference>
<dbReference type="SMART" id="SM00589">
    <property type="entry name" value="PRY"/>
    <property type="match status" value="1"/>
</dbReference>
<dbReference type="SUPFAM" id="SSF57850">
    <property type="entry name" value="RING/U-box"/>
    <property type="match status" value="1"/>
</dbReference>
<feature type="coiled-coil region" evidence="5">
    <location>
        <begin position="206"/>
        <end position="240"/>
    </location>
</feature>
<dbReference type="SMART" id="SM00504">
    <property type="entry name" value="Ubox"/>
    <property type="match status" value="1"/>
</dbReference>
<dbReference type="InterPro" id="IPR027370">
    <property type="entry name" value="Znf-RING_euk"/>
</dbReference>
<name>A0A9Q1IW22_SYNKA</name>
<dbReference type="Pfam" id="PF00643">
    <property type="entry name" value="zf-B_box"/>
    <property type="match status" value="1"/>
</dbReference>
<dbReference type="InterPro" id="IPR043136">
    <property type="entry name" value="B30.2/SPRY_sf"/>
</dbReference>
<dbReference type="EMBL" id="JAINUF010000007">
    <property type="protein sequence ID" value="KAJ8354736.1"/>
    <property type="molecule type" value="Genomic_DNA"/>
</dbReference>
<dbReference type="SUPFAM" id="SSF57845">
    <property type="entry name" value="B-box zinc-binding domain"/>
    <property type="match status" value="1"/>
</dbReference>
<evidence type="ECO:0000259" key="8">
    <source>
        <dbReference type="PROSITE" id="PS50188"/>
    </source>
</evidence>
<dbReference type="SMART" id="SM00336">
    <property type="entry name" value="BBOX"/>
    <property type="match status" value="1"/>
</dbReference>
<dbReference type="InterPro" id="IPR003877">
    <property type="entry name" value="SPRY_dom"/>
</dbReference>
<dbReference type="InterPro" id="IPR050143">
    <property type="entry name" value="TRIM/RBCC"/>
</dbReference>
<evidence type="ECO:0008006" key="11">
    <source>
        <dbReference type="Google" id="ProtNLM"/>
    </source>
</evidence>
<dbReference type="InterPro" id="IPR058030">
    <property type="entry name" value="TRIM8/14/16/25/29/45/65_CC"/>
</dbReference>
<dbReference type="PROSITE" id="PS50089">
    <property type="entry name" value="ZF_RING_2"/>
    <property type="match status" value="1"/>
</dbReference>
<evidence type="ECO:0000313" key="10">
    <source>
        <dbReference type="Proteomes" id="UP001152622"/>
    </source>
</evidence>
<dbReference type="InterPro" id="IPR006574">
    <property type="entry name" value="PRY"/>
</dbReference>
<dbReference type="Gene3D" id="3.30.40.10">
    <property type="entry name" value="Zinc/RING finger domain, C3HC4 (zinc finger)"/>
    <property type="match status" value="1"/>
</dbReference>
<dbReference type="GO" id="GO:0004842">
    <property type="term" value="F:ubiquitin-protein transferase activity"/>
    <property type="evidence" value="ECO:0007669"/>
    <property type="project" value="InterPro"/>
</dbReference>
<proteinExistence type="predicted"/>
<dbReference type="Pfam" id="PF13445">
    <property type="entry name" value="zf-RING_UBOX"/>
    <property type="match status" value="1"/>
</dbReference>
<dbReference type="SUPFAM" id="SSF49899">
    <property type="entry name" value="Concanavalin A-like lectins/glucanases"/>
    <property type="match status" value="1"/>
</dbReference>
<dbReference type="InterPro" id="IPR003613">
    <property type="entry name" value="Ubox_domain"/>
</dbReference>
<dbReference type="InterPro" id="IPR017907">
    <property type="entry name" value="Znf_RING_CS"/>
</dbReference>
<keyword evidence="2 4" id="KW-0863">Zinc-finger</keyword>
<dbReference type="InterPro" id="IPR001841">
    <property type="entry name" value="Znf_RING"/>
</dbReference>
<dbReference type="PANTHER" id="PTHR24103">
    <property type="entry name" value="E3 UBIQUITIN-PROTEIN LIGASE TRIM"/>
    <property type="match status" value="1"/>
</dbReference>
<dbReference type="OrthoDB" id="6105938at2759"/>
<dbReference type="GO" id="GO:0016567">
    <property type="term" value="P:protein ubiquitination"/>
    <property type="evidence" value="ECO:0007669"/>
    <property type="project" value="InterPro"/>
</dbReference>
<feature type="domain" description="B box-type" evidence="7">
    <location>
        <begin position="94"/>
        <end position="133"/>
    </location>
</feature>
<evidence type="ECO:0000256" key="5">
    <source>
        <dbReference type="SAM" id="Coils"/>
    </source>
</evidence>
<evidence type="ECO:0000313" key="9">
    <source>
        <dbReference type="EMBL" id="KAJ8354736.1"/>
    </source>
</evidence>
<dbReference type="Pfam" id="PF13765">
    <property type="entry name" value="PRY"/>
    <property type="match status" value="1"/>
</dbReference>
<dbReference type="PROSITE" id="PS50119">
    <property type="entry name" value="ZF_BBOX"/>
    <property type="match status" value="1"/>
</dbReference>
<protein>
    <recommendedName>
        <fullName evidence="11">Zinc-binding protein A33-like</fullName>
    </recommendedName>
</protein>
<dbReference type="Pfam" id="PF00622">
    <property type="entry name" value="SPRY"/>
    <property type="match status" value="1"/>
</dbReference>
<accession>A0A9Q1IW22</accession>
<evidence type="ECO:0000256" key="4">
    <source>
        <dbReference type="PROSITE-ProRule" id="PRU00024"/>
    </source>
</evidence>